<dbReference type="Pfam" id="PF02589">
    <property type="entry name" value="LUD_dom"/>
    <property type="match status" value="1"/>
</dbReference>
<dbReference type="PANTHER" id="PTHR36179">
    <property type="entry name" value="LUD_DOM DOMAIN-CONTAINING PROTEIN"/>
    <property type="match status" value="1"/>
</dbReference>
<dbReference type="InterPro" id="IPR009501">
    <property type="entry name" value="UCP020269"/>
</dbReference>
<dbReference type="EMBL" id="MEUM01000132">
    <property type="protein sequence ID" value="OGC39729.1"/>
    <property type="molecule type" value="Genomic_DNA"/>
</dbReference>
<dbReference type="PIRSF" id="PIRSF020269">
    <property type="entry name" value="DUF1121"/>
    <property type="match status" value="1"/>
</dbReference>
<dbReference type="PANTHER" id="PTHR36179:SF2">
    <property type="entry name" value="LUD DOMAIN-CONTAINING PROTEIN"/>
    <property type="match status" value="1"/>
</dbReference>
<evidence type="ECO:0000259" key="1">
    <source>
        <dbReference type="Pfam" id="PF02589"/>
    </source>
</evidence>
<dbReference type="InterPro" id="IPR003741">
    <property type="entry name" value="LUD_dom"/>
</dbReference>
<dbReference type="Proteomes" id="UP000177025">
    <property type="component" value="Unassembled WGS sequence"/>
</dbReference>
<gene>
    <name evidence="2" type="ORF">A2Y85_02465</name>
</gene>
<organism evidence="2 3">
    <name type="scientific">candidate division WOR-3 bacterium RBG_13_43_14</name>
    <dbReference type="NCBI Taxonomy" id="1802590"/>
    <lineage>
        <taxon>Bacteria</taxon>
        <taxon>Bacteria division WOR-3</taxon>
    </lineage>
</organism>
<comment type="caution">
    <text evidence="2">The sequence shown here is derived from an EMBL/GenBank/DDBJ whole genome shotgun (WGS) entry which is preliminary data.</text>
</comment>
<name>A0A1F4U4B7_UNCW3</name>
<protein>
    <recommendedName>
        <fullName evidence="1">LUD domain-containing protein</fullName>
    </recommendedName>
</protein>
<sequence length="221" mass="24925">MKYHRKIDFSEQRSAHRKIILEQTIQNLKKRAFDAEYFKDMENAAKAILKMIPKKSSVGIPGSITVREMDLVNKLEKRGNKVWHHWRPELAGKSDRVIRLKENNSDYYLTGANAITTSGEIINIDGVGNRVAGMIYGPDNVIIIAGYNKIVHSVDEGIKRSKDIAATMNAQRISSATPCAKTGVCTDCNAPRRICRVISIIHYRPWQTAITVMLINQQLGF</sequence>
<dbReference type="SUPFAM" id="SSF100950">
    <property type="entry name" value="NagB/RpiA/CoA transferase-like"/>
    <property type="match status" value="1"/>
</dbReference>
<reference evidence="2 3" key="1">
    <citation type="journal article" date="2016" name="Nat. Commun.">
        <title>Thousands of microbial genomes shed light on interconnected biogeochemical processes in an aquifer system.</title>
        <authorList>
            <person name="Anantharaman K."/>
            <person name="Brown C.T."/>
            <person name="Hug L.A."/>
            <person name="Sharon I."/>
            <person name="Castelle C.J."/>
            <person name="Probst A.J."/>
            <person name="Thomas B.C."/>
            <person name="Singh A."/>
            <person name="Wilkins M.J."/>
            <person name="Karaoz U."/>
            <person name="Brodie E.L."/>
            <person name="Williams K.H."/>
            <person name="Hubbard S.S."/>
            <person name="Banfield J.F."/>
        </authorList>
    </citation>
    <scope>NUCLEOTIDE SEQUENCE [LARGE SCALE GENOMIC DNA]</scope>
</reference>
<evidence type="ECO:0000313" key="2">
    <source>
        <dbReference type="EMBL" id="OGC39729.1"/>
    </source>
</evidence>
<proteinExistence type="predicted"/>
<dbReference type="InterPro" id="IPR037171">
    <property type="entry name" value="NagB/RpiA_transferase-like"/>
</dbReference>
<evidence type="ECO:0000313" key="3">
    <source>
        <dbReference type="Proteomes" id="UP000177025"/>
    </source>
</evidence>
<feature type="domain" description="LUD" evidence="1">
    <location>
        <begin position="21"/>
        <end position="204"/>
    </location>
</feature>
<accession>A0A1F4U4B7</accession>
<dbReference type="AlphaFoldDB" id="A0A1F4U4B7"/>